<proteinExistence type="predicted"/>
<comment type="caution">
    <text evidence="2">The sequence shown here is derived from an EMBL/GenBank/DDBJ whole genome shotgun (WGS) entry which is preliminary data.</text>
</comment>
<evidence type="ECO:0000259" key="1">
    <source>
        <dbReference type="Pfam" id="PF09949"/>
    </source>
</evidence>
<gene>
    <name evidence="2" type="ORF">KCG45_04900</name>
</gene>
<dbReference type="InterPro" id="IPR019236">
    <property type="entry name" value="APP1_cat"/>
</dbReference>
<dbReference type="PANTHER" id="PTHR28208">
    <property type="entry name" value="PHOSPHATIDATE PHOSPHATASE APP1"/>
    <property type="match status" value="1"/>
</dbReference>
<evidence type="ECO:0000313" key="3">
    <source>
        <dbReference type="Proteomes" id="UP000699975"/>
    </source>
</evidence>
<accession>A0ABS6SLX4</accession>
<evidence type="ECO:0000313" key="2">
    <source>
        <dbReference type="EMBL" id="MBV7265507.1"/>
    </source>
</evidence>
<dbReference type="Pfam" id="PF09949">
    <property type="entry name" value="APP1_cat"/>
    <property type="match status" value="1"/>
</dbReference>
<sequence>MFGLFANRGPLRVQPFFGFRNDRGLFLPVRALRGGESDFGKRGLLGSFRTMLRQYASHEVEGLTVELEYETGAGGTLRKTVTTDTEGFAHFEIPFEDEQTLPMNSGWERAKLRWSAHKDGGDAGQTTAFVLAPGRDAGIGVISDIDDTILETGITGNARAILRNWKRVLIQMPGQRVAVPGAQDFYSALGGDAGTGSADMDAAVPQARPRPVFYVSSSPWNLFTYLVAFKRQRDMPLGPIMLRDWGFNRKTLGSEGHGSHKEDAIIRILETYPHLRFAMVGDDTQKDLVAFGSVVDKMPDRIAAVFIRRVAEEALSAKEEAARVTIEAKKVPLWMGADYRQASEFLKQSGLELDGSMETLVETASEGKASPHAESGV</sequence>
<name>A0ABS6SLX4_9SPHN</name>
<reference evidence="2 3" key="1">
    <citation type="submission" date="2021-04" db="EMBL/GenBank/DDBJ databases">
        <authorList>
            <person name="Pira H."/>
            <person name="Risdian C."/>
            <person name="Wink J."/>
        </authorList>
    </citation>
    <scope>NUCLEOTIDE SEQUENCE [LARGE SCALE GENOMIC DNA]</scope>
    <source>
        <strain evidence="2 3">WH131</strain>
    </source>
</reference>
<dbReference type="EMBL" id="JAGSPB010000001">
    <property type="protein sequence ID" value="MBV7265507.1"/>
    <property type="molecule type" value="Genomic_DNA"/>
</dbReference>
<protein>
    <submittedName>
        <fullName evidence="2">DUF2183 domain-containing protein</fullName>
    </submittedName>
</protein>
<feature type="domain" description="Phosphatidate phosphatase APP1 catalytic" evidence="1">
    <location>
        <begin position="139"/>
        <end position="309"/>
    </location>
</feature>
<dbReference type="PANTHER" id="PTHR28208:SF3">
    <property type="entry name" value="PHOSPHATIDATE PHOSPHATASE APP1"/>
    <property type="match status" value="1"/>
</dbReference>
<dbReference type="InterPro" id="IPR052935">
    <property type="entry name" value="Mg2+_PAP"/>
</dbReference>
<keyword evidence="3" id="KW-1185">Reference proteome</keyword>
<organism evidence="2 3">
    <name type="scientific">Erythrobacter ani</name>
    <dbReference type="NCBI Taxonomy" id="2827235"/>
    <lineage>
        <taxon>Bacteria</taxon>
        <taxon>Pseudomonadati</taxon>
        <taxon>Pseudomonadota</taxon>
        <taxon>Alphaproteobacteria</taxon>
        <taxon>Sphingomonadales</taxon>
        <taxon>Erythrobacteraceae</taxon>
        <taxon>Erythrobacter/Porphyrobacter group</taxon>
        <taxon>Erythrobacter</taxon>
    </lineage>
</organism>
<dbReference type="Proteomes" id="UP000699975">
    <property type="component" value="Unassembled WGS sequence"/>
</dbReference>